<dbReference type="AlphaFoldDB" id="A0A0D3G4A1"/>
<reference evidence="2" key="1">
    <citation type="journal article" date="2009" name="Rice">
        <title>De Novo Next Generation Sequencing of Plant Genomes.</title>
        <authorList>
            <person name="Rounsley S."/>
            <person name="Marri P.R."/>
            <person name="Yu Y."/>
            <person name="He R."/>
            <person name="Sisneros N."/>
            <person name="Goicoechea J.L."/>
            <person name="Lee S.J."/>
            <person name="Angelova A."/>
            <person name="Kudrna D."/>
            <person name="Luo M."/>
            <person name="Affourtit J."/>
            <person name="Desany B."/>
            <person name="Knight J."/>
            <person name="Niazi F."/>
            <person name="Egholm M."/>
            <person name="Wing R.A."/>
        </authorList>
    </citation>
    <scope>NUCLEOTIDE SEQUENCE [LARGE SCALE GENOMIC DNA]</scope>
    <source>
        <strain evidence="2">cv. IRGC 105608</strain>
    </source>
</reference>
<feature type="region of interest" description="Disordered" evidence="1">
    <location>
        <begin position="1"/>
        <end position="37"/>
    </location>
</feature>
<evidence type="ECO:0000313" key="2">
    <source>
        <dbReference type="EnsemblPlants" id="OBART05G06480.1"/>
    </source>
</evidence>
<dbReference type="HOGENOM" id="CLU_824812_0_0_1"/>
<reference evidence="2" key="2">
    <citation type="submission" date="2015-03" db="UniProtKB">
        <authorList>
            <consortium name="EnsemblPlants"/>
        </authorList>
    </citation>
    <scope>IDENTIFICATION</scope>
</reference>
<dbReference type="Proteomes" id="UP000026960">
    <property type="component" value="Chromosome 5"/>
</dbReference>
<organism evidence="2">
    <name type="scientific">Oryza barthii</name>
    <dbReference type="NCBI Taxonomy" id="65489"/>
    <lineage>
        <taxon>Eukaryota</taxon>
        <taxon>Viridiplantae</taxon>
        <taxon>Streptophyta</taxon>
        <taxon>Embryophyta</taxon>
        <taxon>Tracheophyta</taxon>
        <taxon>Spermatophyta</taxon>
        <taxon>Magnoliopsida</taxon>
        <taxon>Liliopsida</taxon>
        <taxon>Poales</taxon>
        <taxon>Poaceae</taxon>
        <taxon>BOP clade</taxon>
        <taxon>Oryzoideae</taxon>
        <taxon>Oryzeae</taxon>
        <taxon>Oryzinae</taxon>
        <taxon>Oryza</taxon>
    </lineage>
</organism>
<feature type="compositionally biased region" description="Basic and acidic residues" evidence="1">
    <location>
        <begin position="25"/>
        <end position="37"/>
    </location>
</feature>
<proteinExistence type="predicted"/>
<feature type="region of interest" description="Disordered" evidence="1">
    <location>
        <begin position="159"/>
        <end position="337"/>
    </location>
</feature>
<dbReference type="PaxDb" id="65489-OBART05G06480.1"/>
<name>A0A0D3G4A1_9ORYZ</name>
<sequence>MEKKQRPGREKRVDREGYGNPHARLINDVDEAGKHPGDVRGDVAKAFDGAVARGEHLRQPRIACMVAPLLAQLHSSASVVPGADQQRRRLVELAGVQQRHHRVADGTGTPLRTFCFASSTTARVRCCPRAVNGSDDSDSGPRRPCKSISAMLAGAHDDVGGEADASAAKQEAKGNGDGDGEAAPLLRRPQLRSDYSTHRPPPGGRSRGRSRHPRKAETTSPSISGGDRGSRSGPWRQLKRWRKVALRAVQRKSLPAGERGADEVCSGGEHRRKTSRRRSLVSAATATADMPFPSSLPTPLRRSHPSSPPTSPDDGAGRIQGRGWEDRKRGKEKGRRG</sequence>
<dbReference type="EnsemblPlants" id="OBART05G06480.1">
    <property type="protein sequence ID" value="OBART05G06480.1"/>
    <property type="gene ID" value="OBART05G06480"/>
</dbReference>
<feature type="compositionally biased region" description="Basic residues" evidence="1">
    <location>
        <begin position="270"/>
        <end position="279"/>
    </location>
</feature>
<keyword evidence="3" id="KW-1185">Reference proteome</keyword>
<evidence type="ECO:0000313" key="3">
    <source>
        <dbReference type="Proteomes" id="UP000026960"/>
    </source>
</evidence>
<dbReference type="Gramene" id="OBART05G06480.1">
    <property type="protein sequence ID" value="OBART05G06480.1"/>
    <property type="gene ID" value="OBART05G06480"/>
</dbReference>
<accession>A0A0D3G4A1</accession>
<feature type="compositionally biased region" description="Basic and acidic residues" evidence="1">
    <location>
        <begin position="1"/>
        <end position="17"/>
    </location>
</feature>
<evidence type="ECO:0000256" key="1">
    <source>
        <dbReference type="SAM" id="MobiDB-lite"/>
    </source>
</evidence>
<protein>
    <submittedName>
        <fullName evidence="2">Uncharacterized protein</fullName>
    </submittedName>
</protein>